<proteinExistence type="predicted"/>
<dbReference type="KEGG" id="vg:19684973"/>
<dbReference type="InterPro" id="IPR016177">
    <property type="entry name" value="DNA-bd_dom_sf"/>
</dbReference>
<dbReference type="GO" id="GO:0003677">
    <property type="term" value="F:DNA binding"/>
    <property type="evidence" value="ECO:0007669"/>
    <property type="project" value="InterPro"/>
</dbReference>
<dbReference type="GeneID" id="19684973"/>
<protein>
    <submittedName>
        <fullName evidence="1">Phage protein</fullName>
    </submittedName>
</protein>
<dbReference type="SUPFAM" id="SSF54171">
    <property type="entry name" value="DNA-binding domain"/>
    <property type="match status" value="1"/>
</dbReference>
<dbReference type="OrthoDB" id="21336at10239"/>
<evidence type="ECO:0000313" key="1">
    <source>
        <dbReference type="EMBL" id="CDL74001.1"/>
    </source>
</evidence>
<dbReference type="EMBL" id="HG799496">
    <property type="protein sequence ID" value="CDL74001.1"/>
    <property type="molecule type" value="Genomic_DNA"/>
</dbReference>
<dbReference type="RefSeq" id="YP_009042754.1">
    <property type="nucleotide sequence ID" value="NC_024357.1"/>
</dbReference>
<name>A0A060QSU6_9CAUD</name>
<reference evidence="1 2" key="1">
    <citation type="journal article" date="2014" name="BMC Biol.">
        <title>Variable recombination dynamics during the emergence, transmission and 'disarming' of a multidrug-resistant pneumococcal clone.</title>
        <authorList>
            <person name="Croucher N.J."/>
            <person name="Hanage W.P."/>
            <person name="Harris S.R."/>
            <person name="McGee L."/>
            <person name="van der Linden M."/>
            <person name="de Lencastre H."/>
            <person name="Sa-Leao R."/>
            <person name="Song J.H."/>
            <person name="Ko K.S."/>
            <person name="Beall B."/>
            <person name="Klugman K.P."/>
            <person name="Parkhill J."/>
            <person name="Tomasz A."/>
            <person name="Kristinsson K.G."/>
            <person name="Bentley S.D."/>
        </authorList>
    </citation>
    <scope>NUCLEOTIDE SEQUENCE [LARGE SCALE GENOMIC DNA]</scope>
</reference>
<evidence type="ECO:0000313" key="2">
    <source>
        <dbReference type="Proteomes" id="UP000202995"/>
    </source>
</evidence>
<dbReference type="Gene3D" id="1.20.5.2050">
    <property type="match status" value="1"/>
</dbReference>
<sequence length="96" mass="11078">MTEKATEANKPFFDFEKGTYIRIISSKKLPKTNTSGVKGVSFDKSRGKWRASLKFKGKNVLNKRFDEFDDAVKARKKAEDKYFKPIIENAKKHGIF</sequence>
<organism evidence="1 2">
    <name type="scientific">Streptococcus phage K13</name>
    <dbReference type="NCBI Taxonomy" id="1448274"/>
    <lineage>
        <taxon>Viruses</taxon>
        <taxon>Duplodnaviria</taxon>
        <taxon>Heunggongvirae</taxon>
        <taxon>Uroviricota</taxon>
        <taxon>Caudoviricetes</taxon>
        <taxon>Ferrettivirinae</taxon>
        <taxon>Hinxtonvirus</taxon>
        <taxon>Hinxtonvirus K13</taxon>
    </lineage>
</organism>
<accession>A0A060QSU6</accession>
<keyword evidence="2" id="KW-1185">Reference proteome</keyword>
<dbReference type="Proteomes" id="UP000202995">
    <property type="component" value="Segment"/>
</dbReference>